<dbReference type="AlphaFoldDB" id="A0AAD4AHC0"/>
<organism evidence="1 2">
    <name type="scientific">Pseudoalteromonas citrea</name>
    <dbReference type="NCBI Taxonomy" id="43655"/>
    <lineage>
        <taxon>Bacteria</taxon>
        <taxon>Pseudomonadati</taxon>
        <taxon>Pseudomonadota</taxon>
        <taxon>Gammaproteobacteria</taxon>
        <taxon>Alteromonadales</taxon>
        <taxon>Pseudoalteromonadaceae</taxon>
        <taxon>Pseudoalteromonas</taxon>
    </lineage>
</organism>
<evidence type="ECO:0000313" key="1">
    <source>
        <dbReference type="EMBL" id="KAF7769681.1"/>
    </source>
</evidence>
<reference evidence="1" key="2">
    <citation type="submission" date="2015-03" db="EMBL/GenBank/DDBJ databases">
        <title>Genome sequence of Pseudoalteromonas citrea.</title>
        <authorList>
            <person name="Xie B.-B."/>
            <person name="Rong J.-C."/>
            <person name="Qin Q.-L."/>
            <person name="Zhang Y.-Z."/>
        </authorList>
    </citation>
    <scope>NUCLEOTIDE SEQUENCE</scope>
    <source>
        <strain evidence="1">DSM 8771</strain>
    </source>
</reference>
<dbReference type="Proteomes" id="UP000016487">
    <property type="component" value="Unassembled WGS sequence"/>
</dbReference>
<dbReference type="RefSeq" id="WP_010366784.1">
    <property type="nucleotide sequence ID" value="NZ_AHBZ03000021.1"/>
</dbReference>
<gene>
    <name evidence="1" type="ORF">PCIT_a2561</name>
</gene>
<reference evidence="1" key="1">
    <citation type="journal article" date="2012" name="J. Bacteriol.">
        <title>Genome sequences of type strains of seven species of the marine bacterium Pseudoalteromonas.</title>
        <authorList>
            <person name="Xie B.B."/>
            <person name="Shu Y.L."/>
            <person name="Qin Q.L."/>
            <person name="Rong J.C."/>
            <person name="Zhang X.Y."/>
            <person name="Chen X.L."/>
            <person name="Shi M."/>
            <person name="He H.L."/>
            <person name="Zhou B.C."/>
            <person name="Zhang Y.Z."/>
        </authorList>
    </citation>
    <scope>NUCLEOTIDE SEQUENCE</scope>
    <source>
        <strain evidence="1">DSM 8771</strain>
    </source>
</reference>
<protein>
    <submittedName>
        <fullName evidence="1">Uncharacterized protein</fullName>
    </submittedName>
</protein>
<comment type="caution">
    <text evidence="1">The sequence shown here is derived from an EMBL/GenBank/DDBJ whole genome shotgun (WGS) entry which is preliminary data.</text>
</comment>
<proteinExistence type="predicted"/>
<dbReference type="EMBL" id="AHBZ03000021">
    <property type="protein sequence ID" value="KAF7769681.1"/>
    <property type="molecule type" value="Genomic_DNA"/>
</dbReference>
<evidence type="ECO:0000313" key="2">
    <source>
        <dbReference type="Proteomes" id="UP000016487"/>
    </source>
</evidence>
<name>A0AAD4AHC0_9GAMM</name>
<sequence length="144" mass="16370">MVYNDTPQLLLQSVQFVADLSRDVSRFLDEVGLAYEHVFSPSSHAVFLLFVCSKSNPKKIISTLSSIAFSQFNSELRMIYRKLIGATDELVLRSIAIERKERGSVNLLKLISERKSPWFHTPSVRFEKVIGPVYESALLARFTS</sequence>
<accession>A0AAD4AHC0</accession>